<organism evidence="2 3">
    <name type="scientific">Aotine betaherpesvirus 1</name>
    <dbReference type="NCBI Taxonomy" id="50290"/>
    <lineage>
        <taxon>Viruses</taxon>
        <taxon>Duplodnaviria</taxon>
        <taxon>Heunggongvirae</taxon>
        <taxon>Peploviricota</taxon>
        <taxon>Herviviricetes</taxon>
        <taxon>Herpesvirales</taxon>
        <taxon>Orthoherpesviridae</taxon>
        <taxon>Betaherpesvirinae</taxon>
        <taxon>Cytomegalovirus</taxon>
        <taxon>Cytomegalovirus aotinebeta1</taxon>
    </lineage>
</organism>
<keyword evidence="1" id="KW-0812">Transmembrane</keyword>
<sequence length="230" mass="25862">MHGVVVFLVMAPRTLLLIVSCLVCGLMASHEWRCVQSTSGFRAENIPSKCEQYRYNQTYLLSNETTPVRLHAKCCSNDSHHVHQPPSKCVFVVDVYRENCTDCNVTGRVTFAPDCINRRMLFGHSDPLLTLLMYGNTSRPDSFDSMDYTRVTRENRNFTVLLAGLRQRDLYAIGNASDQAGTAGRLIMDLFEADNFQYLLPNEVLFLNVLGVIALTLCCKFLYGSSSPTP</sequence>
<feature type="transmembrane region" description="Helical" evidence="1">
    <location>
        <begin position="204"/>
        <end position="223"/>
    </location>
</feature>
<proteinExistence type="predicted"/>
<protein>
    <submittedName>
        <fullName evidence="2">Membrane glycoprotein UL40</fullName>
    </submittedName>
</protein>
<dbReference type="RefSeq" id="YP_004940065.1">
    <property type="nucleotide sequence ID" value="NC_016447.1"/>
</dbReference>
<name>G8XUB4_9BETA</name>
<accession>G8XUB4</accession>
<dbReference type="GeneID" id="11464113"/>
<dbReference type="Proteomes" id="UP000113968">
    <property type="component" value="Segment"/>
</dbReference>
<reference evidence="2" key="1">
    <citation type="submission" date="2011-12" db="EMBL/GenBank/DDBJ databases">
        <title>Comparative genomics of primate cytomegaloviruses.</title>
        <authorList>
            <person name="Davison A.J."/>
            <person name="Holton M."/>
            <person name="Dolan A."/>
            <person name="Dargan D.J."/>
            <person name="Gatherer D."/>
            <person name="Hayward G.S."/>
        </authorList>
    </citation>
    <scope>NUCLEOTIDE SEQUENCE [LARGE SCALE GENOMIC DNA]</scope>
    <source>
        <strain evidence="2">S34E</strain>
    </source>
</reference>
<dbReference type="OrthoDB" id="35921at10239"/>
<dbReference type="KEGG" id="vg:11464113"/>
<keyword evidence="1" id="KW-0472">Membrane</keyword>
<evidence type="ECO:0000256" key="1">
    <source>
        <dbReference type="SAM" id="Phobius"/>
    </source>
</evidence>
<dbReference type="EMBL" id="FJ483970">
    <property type="protein sequence ID" value="AEV80745.1"/>
    <property type="molecule type" value="Genomic_DNA"/>
</dbReference>
<keyword evidence="1" id="KW-1133">Transmembrane helix</keyword>
<evidence type="ECO:0000313" key="2">
    <source>
        <dbReference type="EMBL" id="AEV80745.1"/>
    </source>
</evidence>
<gene>
    <name evidence="2" type="primary">UL40</name>
</gene>
<keyword evidence="3" id="KW-1185">Reference proteome</keyword>
<evidence type="ECO:0000313" key="3">
    <source>
        <dbReference type="Proteomes" id="UP000113968"/>
    </source>
</evidence>